<dbReference type="GO" id="GO:0000978">
    <property type="term" value="F:RNA polymerase II cis-regulatory region sequence-specific DNA binding"/>
    <property type="evidence" value="ECO:0007669"/>
    <property type="project" value="TreeGrafter"/>
</dbReference>
<dbReference type="GO" id="GO:0000981">
    <property type="term" value="F:DNA-binding transcription factor activity, RNA polymerase II-specific"/>
    <property type="evidence" value="ECO:0007669"/>
    <property type="project" value="TreeGrafter"/>
</dbReference>
<dbReference type="Pfam" id="PF08550">
    <property type="entry name" value="GATA_AreA"/>
    <property type="match status" value="1"/>
</dbReference>
<name>A0A6J3M979_9PEZI</name>
<dbReference type="PROSITE" id="PS50114">
    <property type="entry name" value="GATA_ZN_FINGER_2"/>
    <property type="match status" value="1"/>
</dbReference>
<dbReference type="GO" id="GO:0008270">
    <property type="term" value="F:zinc ion binding"/>
    <property type="evidence" value="ECO:0007669"/>
    <property type="project" value="UniProtKB-KW"/>
</dbReference>
<feature type="compositionally biased region" description="Polar residues" evidence="10">
    <location>
        <begin position="22"/>
        <end position="41"/>
    </location>
</feature>
<comment type="subcellular location">
    <subcellularLocation>
        <location evidence="1">Nucleus</location>
    </subcellularLocation>
</comment>
<dbReference type="AlphaFoldDB" id="A0A6J3M979"/>
<feature type="compositionally biased region" description="Polar residues" evidence="10">
    <location>
        <begin position="1"/>
        <end position="11"/>
    </location>
</feature>
<evidence type="ECO:0000313" key="12">
    <source>
        <dbReference type="Proteomes" id="UP000504637"/>
    </source>
</evidence>
<dbReference type="GeneID" id="54365357"/>
<feature type="compositionally biased region" description="Low complexity" evidence="10">
    <location>
        <begin position="894"/>
        <end position="910"/>
    </location>
</feature>
<dbReference type="InterPro" id="IPR039355">
    <property type="entry name" value="Transcription_factor_GATA"/>
</dbReference>
<dbReference type="GO" id="GO:0042128">
    <property type="term" value="P:nitrate assimilation"/>
    <property type="evidence" value="ECO:0007669"/>
    <property type="project" value="UniProtKB-KW"/>
</dbReference>
<evidence type="ECO:0000256" key="6">
    <source>
        <dbReference type="ARBA" id="ARBA00023063"/>
    </source>
</evidence>
<feature type="compositionally biased region" description="Polar residues" evidence="10">
    <location>
        <begin position="682"/>
        <end position="695"/>
    </location>
</feature>
<feature type="region of interest" description="Disordered" evidence="10">
    <location>
        <begin position="1"/>
        <end position="75"/>
    </location>
</feature>
<evidence type="ECO:0000256" key="3">
    <source>
        <dbReference type="ARBA" id="ARBA00022771"/>
    </source>
</evidence>
<dbReference type="PANTHER" id="PTHR10071">
    <property type="entry name" value="TRANSCRIPTION FACTOR GATA FAMILY MEMBER"/>
    <property type="match status" value="1"/>
</dbReference>
<dbReference type="Pfam" id="PF00320">
    <property type="entry name" value="GATA"/>
    <property type="match status" value="1"/>
</dbReference>
<evidence type="ECO:0000256" key="10">
    <source>
        <dbReference type="SAM" id="MobiDB-lite"/>
    </source>
</evidence>
<evidence type="ECO:0000259" key="11">
    <source>
        <dbReference type="PROSITE" id="PS50114"/>
    </source>
</evidence>
<keyword evidence="7" id="KW-0804">Transcription</keyword>
<keyword evidence="8" id="KW-0539">Nucleus</keyword>
<evidence type="ECO:0000256" key="2">
    <source>
        <dbReference type="ARBA" id="ARBA00022723"/>
    </source>
</evidence>
<reference evidence="13" key="2">
    <citation type="submission" date="2020-04" db="EMBL/GenBank/DDBJ databases">
        <authorList>
            <consortium name="NCBI Genome Project"/>
        </authorList>
    </citation>
    <scope>NUCLEOTIDE SEQUENCE</scope>
    <source>
        <strain evidence="13">CBS 342.82</strain>
    </source>
</reference>
<evidence type="ECO:0000313" key="13">
    <source>
        <dbReference type="RefSeq" id="XP_033460408.1"/>
    </source>
</evidence>
<feature type="compositionally biased region" description="Polar residues" evidence="10">
    <location>
        <begin position="198"/>
        <end position="215"/>
    </location>
</feature>
<organism evidence="13">
    <name type="scientific">Dissoconium aciculare CBS 342.82</name>
    <dbReference type="NCBI Taxonomy" id="1314786"/>
    <lineage>
        <taxon>Eukaryota</taxon>
        <taxon>Fungi</taxon>
        <taxon>Dikarya</taxon>
        <taxon>Ascomycota</taxon>
        <taxon>Pezizomycotina</taxon>
        <taxon>Dothideomycetes</taxon>
        <taxon>Dothideomycetidae</taxon>
        <taxon>Mycosphaerellales</taxon>
        <taxon>Dissoconiaceae</taxon>
        <taxon>Dissoconium</taxon>
    </lineage>
</organism>
<dbReference type="SUPFAM" id="SSF57716">
    <property type="entry name" value="Glucocorticoid receptor-like (DNA-binding domain)"/>
    <property type="match status" value="1"/>
</dbReference>
<accession>A0A6J3M979</accession>
<dbReference type="CDD" id="cd00202">
    <property type="entry name" value="ZnF_GATA"/>
    <property type="match status" value="1"/>
</dbReference>
<dbReference type="FunFam" id="3.30.50.10:FF:000007">
    <property type="entry name" value="Nitrogen regulatory AreA, N-terminal"/>
    <property type="match status" value="1"/>
</dbReference>
<feature type="region of interest" description="Disordered" evidence="10">
    <location>
        <begin position="765"/>
        <end position="969"/>
    </location>
</feature>
<dbReference type="PRINTS" id="PR00619">
    <property type="entry name" value="GATAZNFINGER"/>
</dbReference>
<dbReference type="InterPro" id="IPR013088">
    <property type="entry name" value="Znf_NHR/GATA"/>
</dbReference>
<reference evidence="13" key="3">
    <citation type="submission" date="2025-08" db="UniProtKB">
        <authorList>
            <consortium name="RefSeq"/>
        </authorList>
    </citation>
    <scope>IDENTIFICATION</scope>
    <source>
        <strain evidence="13">CBS 342.82</strain>
    </source>
</reference>
<dbReference type="RefSeq" id="XP_033460408.1">
    <property type="nucleotide sequence ID" value="XM_033607558.1"/>
</dbReference>
<feature type="compositionally biased region" description="Basic and acidic residues" evidence="10">
    <location>
        <begin position="320"/>
        <end position="333"/>
    </location>
</feature>
<keyword evidence="2" id="KW-0479">Metal-binding</keyword>
<protein>
    <recommendedName>
        <fullName evidence="11">GATA-type domain-containing protein</fullName>
    </recommendedName>
</protein>
<dbReference type="InterPro" id="IPR013860">
    <property type="entry name" value="AreA_GATA"/>
</dbReference>
<dbReference type="PROSITE" id="PS00344">
    <property type="entry name" value="GATA_ZN_FINGER_1"/>
    <property type="match status" value="1"/>
</dbReference>
<keyword evidence="4" id="KW-0862">Zinc</keyword>
<evidence type="ECO:0000256" key="4">
    <source>
        <dbReference type="ARBA" id="ARBA00022833"/>
    </source>
</evidence>
<feature type="compositionally biased region" description="Polar residues" evidence="10">
    <location>
        <begin position="660"/>
        <end position="674"/>
    </location>
</feature>
<dbReference type="SMART" id="SM00401">
    <property type="entry name" value="ZnF_GATA"/>
    <property type="match status" value="1"/>
</dbReference>
<dbReference type="PANTHER" id="PTHR10071:SF281">
    <property type="entry name" value="BOX A-BINDING FACTOR-RELATED"/>
    <property type="match status" value="1"/>
</dbReference>
<sequence>MSHAQKTSQSLVRAPNAVEQGRGQSIPTSESRPDDSLTSAIGTDAHDTAASSANAQPVPRHVRFPSGYDHNSSECSSALQSLTSNSTLSTLSNLEGSKVDFLAAATATRDGVLRESVFSEWKDDASSLDTLDPEEMQKKDPLGVELWKLFSKTKSQLPNSDRLTNLSWRMMSMNLRRMEQEKLTSGNPQVSDVDEATSGMSRGTIHSTRPAQNAPSGIAQLHRSVASQANVADQDLMNIDDFIVPSSIATPTGISPITSDDVDFDLDLSSTVTAVSAIPIKQQQRLRFDDLSLARASAPSVPPANQRTDFSYVQRHVRKTSIDERRPPKRRAEASPQVPPVSNTAMASRDPTAEAALQEYSLESSLPSHSRLHQTQMSFNLDTFNLDADPILNSAGPFQQQFPFSPLESPVVGGGMFSGLLGGPEMAMASNTSDFQPQSMPGFPSSTSTPHSVADNEQLQFSNQTQHASMTGFSHNHRIPQGLSQSVPQQQFVFNPNSRNVFSAVSSSSTLAPSFSHSSFHIPGQFDNMGNINSDFSHPHSLPLSRHENLFHFGGDSDNEDDEAFSFPESGLMSSGYSPSDDLNLDPNGYVWDNSLAQQFNNARYPGGQPRKGVTIGMTEVIPNAQVWEHGGLGRGHGSAASVSDIRNRGGDPRTRKIARTTSSPNTAGMSTGMFSIRTRASPASPSESGFNSAVPSRPGSPRLGLDGNGPPTSCTNCLTQTTPLWRRDPEGHPLCNACGLFLKLHGVVRPLSLKTDVIKKRNRGTGATIPVGTARSKKAQSRKNSVAQAPVTTPSSGKATGNESESPRSIAGGSTAPTPPNVTAADKPVKTVIAIAPGPPKPISQNPPAIAPRAVAPRRTRKQSRASTTLPSGSSDPAEGDDATRATVSWVDSKTPSSQKSSTSLSQTKANAASMHAQMVPQGGTSPDDVSMGGDDIPQQPQSSGQRPFAPSGMMSGPQEWEWLTMSL</sequence>
<evidence type="ECO:0000256" key="8">
    <source>
        <dbReference type="ARBA" id="ARBA00023242"/>
    </source>
</evidence>
<keyword evidence="3 9" id="KW-0863">Zinc-finger</keyword>
<feature type="region of interest" description="Disordered" evidence="10">
    <location>
        <begin position="180"/>
        <end position="217"/>
    </location>
</feature>
<dbReference type="Gene3D" id="3.30.50.10">
    <property type="entry name" value="Erythroid Transcription Factor GATA-1, subunit A"/>
    <property type="match status" value="1"/>
</dbReference>
<feature type="compositionally biased region" description="Polar residues" evidence="10">
    <location>
        <begin position="783"/>
        <end position="805"/>
    </location>
</feature>
<keyword evidence="12" id="KW-1185">Reference proteome</keyword>
<dbReference type="Proteomes" id="UP000504637">
    <property type="component" value="Unplaced"/>
</dbReference>
<evidence type="ECO:0000256" key="1">
    <source>
        <dbReference type="ARBA" id="ARBA00004123"/>
    </source>
</evidence>
<feature type="region of interest" description="Disordered" evidence="10">
    <location>
        <begin position="296"/>
        <end position="351"/>
    </location>
</feature>
<feature type="domain" description="GATA-type" evidence="11">
    <location>
        <begin position="709"/>
        <end position="762"/>
    </location>
</feature>
<dbReference type="OrthoDB" id="515401at2759"/>
<feature type="compositionally biased region" description="Polar residues" evidence="10">
    <location>
        <begin position="866"/>
        <end position="876"/>
    </location>
</feature>
<dbReference type="GO" id="GO:0000122">
    <property type="term" value="P:negative regulation of transcription by RNA polymerase II"/>
    <property type="evidence" value="ECO:0007669"/>
    <property type="project" value="TreeGrafter"/>
</dbReference>
<keyword evidence="5" id="KW-0805">Transcription regulation</keyword>
<keyword evidence="6" id="KW-0534">Nitrate assimilation</keyword>
<feature type="region of interest" description="Disordered" evidence="10">
    <location>
        <begin position="633"/>
        <end position="710"/>
    </location>
</feature>
<dbReference type="GO" id="GO:0005634">
    <property type="term" value="C:nucleus"/>
    <property type="evidence" value="ECO:0007669"/>
    <property type="project" value="UniProtKB-SubCell"/>
</dbReference>
<dbReference type="GO" id="GO:0045944">
    <property type="term" value="P:positive regulation of transcription by RNA polymerase II"/>
    <property type="evidence" value="ECO:0007669"/>
    <property type="project" value="TreeGrafter"/>
</dbReference>
<evidence type="ECO:0000256" key="7">
    <source>
        <dbReference type="ARBA" id="ARBA00023163"/>
    </source>
</evidence>
<gene>
    <name evidence="13" type="ORF">K489DRAFT_409238</name>
</gene>
<proteinExistence type="predicted"/>
<evidence type="ECO:0000256" key="9">
    <source>
        <dbReference type="PROSITE-ProRule" id="PRU00094"/>
    </source>
</evidence>
<evidence type="ECO:0000256" key="5">
    <source>
        <dbReference type="ARBA" id="ARBA00023015"/>
    </source>
</evidence>
<reference evidence="13" key="1">
    <citation type="submission" date="2020-01" db="EMBL/GenBank/DDBJ databases">
        <authorList>
            <consortium name="DOE Joint Genome Institute"/>
            <person name="Haridas S."/>
            <person name="Albert R."/>
            <person name="Binder M."/>
            <person name="Bloem J."/>
            <person name="Labutti K."/>
            <person name="Salamov A."/>
            <person name="Andreopoulos B."/>
            <person name="Baker S.E."/>
            <person name="Barry K."/>
            <person name="Bills G."/>
            <person name="Bluhm B.H."/>
            <person name="Cannon C."/>
            <person name="Castanera R."/>
            <person name="Culley D.E."/>
            <person name="Daum C."/>
            <person name="Ezra D."/>
            <person name="Gonzalez J.B."/>
            <person name="Henrissat B."/>
            <person name="Kuo A."/>
            <person name="Liang C."/>
            <person name="Lipzen A."/>
            <person name="Lutzoni F."/>
            <person name="Magnuson J."/>
            <person name="Mondo S."/>
            <person name="Nolan M."/>
            <person name="Ohm R."/>
            <person name="Pangilinan J."/>
            <person name="Park H.-J."/>
            <person name="Ramirez L."/>
            <person name="Alfaro M."/>
            <person name="Sun H."/>
            <person name="Tritt A."/>
            <person name="Yoshinaga Y."/>
            <person name="Zwiers L.-H."/>
            <person name="Turgeon B.G."/>
            <person name="Goodwin S.B."/>
            <person name="Spatafora J.W."/>
            <person name="Crous P.W."/>
            <person name="Grigoriev I.V."/>
        </authorList>
    </citation>
    <scope>NUCLEOTIDE SEQUENCE</scope>
    <source>
        <strain evidence="13">CBS 342.82</strain>
    </source>
</reference>
<feature type="compositionally biased region" description="Basic and acidic residues" evidence="10">
    <location>
        <begin position="646"/>
        <end position="655"/>
    </location>
</feature>
<dbReference type="InterPro" id="IPR000679">
    <property type="entry name" value="Znf_GATA"/>
</dbReference>